<evidence type="ECO:0000313" key="11">
    <source>
        <dbReference type="Proteomes" id="UP000626109"/>
    </source>
</evidence>
<dbReference type="InterPro" id="IPR045861">
    <property type="entry name" value="CorA_cytoplasmic_dom"/>
</dbReference>
<dbReference type="GO" id="GO:0015087">
    <property type="term" value="F:cobalt ion transmembrane transporter activity"/>
    <property type="evidence" value="ECO:0007669"/>
    <property type="project" value="TreeGrafter"/>
</dbReference>
<dbReference type="GO" id="GO:0015095">
    <property type="term" value="F:magnesium ion transmembrane transporter activity"/>
    <property type="evidence" value="ECO:0007669"/>
    <property type="project" value="TreeGrafter"/>
</dbReference>
<dbReference type="SUPFAM" id="SSF143865">
    <property type="entry name" value="CorA soluble domain-like"/>
    <property type="match status" value="2"/>
</dbReference>
<dbReference type="PANTHER" id="PTHR46494:SF1">
    <property type="entry name" value="CORA FAMILY METAL ION TRANSPORTER (EUROFUNG)"/>
    <property type="match status" value="1"/>
</dbReference>
<protein>
    <recommendedName>
        <fullName evidence="12">Magnesium transporter</fullName>
    </recommendedName>
</protein>
<evidence type="ECO:0000256" key="8">
    <source>
        <dbReference type="SAM" id="Coils"/>
    </source>
</evidence>
<keyword evidence="3" id="KW-0813">Transport</keyword>
<evidence type="ECO:0000256" key="3">
    <source>
        <dbReference type="ARBA" id="ARBA00022448"/>
    </source>
</evidence>
<accession>A0A813J258</accession>
<name>A0A813J258_POLGL</name>
<comment type="caution">
    <text evidence="10">The sequence shown here is derived from an EMBL/GenBank/DDBJ whole genome shotgun (WGS) entry which is preliminary data.</text>
</comment>
<dbReference type="AlphaFoldDB" id="A0A813J258"/>
<dbReference type="Gene3D" id="3.30.460.20">
    <property type="entry name" value="CorA soluble domain-like"/>
    <property type="match status" value="1"/>
</dbReference>
<comment type="similarity">
    <text evidence="2">Belongs to the CorA metal ion transporter (MIT) (TC 1.A.35) family.</text>
</comment>
<dbReference type="GO" id="GO:0000287">
    <property type="term" value="F:magnesium ion binding"/>
    <property type="evidence" value="ECO:0007669"/>
    <property type="project" value="TreeGrafter"/>
</dbReference>
<evidence type="ECO:0000256" key="9">
    <source>
        <dbReference type="SAM" id="Phobius"/>
    </source>
</evidence>
<keyword evidence="7 9" id="KW-0472">Membrane</keyword>
<feature type="coiled-coil region" evidence="8">
    <location>
        <begin position="335"/>
        <end position="362"/>
    </location>
</feature>
<keyword evidence="6 9" id="KW-1133">Transmembrane helix</keyword>
<dbReference type="GO" id="GO:0005886">
    <property type="term" value="C:plasma membrane"/>
    <property type="evidence" value="ECO:0007669"/>
    <property type="project" value="UniProtKB-SubCell"/>
</dbReference>
<proteinExistence type="inferred from homology"/>
<dbReference type="InterPro" id="IPR045863">
    <property type="entry name" value="CorA_TM1_TM2"/>
</dbReference>
<dbReference type="Pfam" id="PF01544">
    <property type="entry name" value="CorA"/>
    <property type="match status" value="1"/>
</dbReference>
<evidence type="ECO:0000256" key="6">
    <source>
        <dbReference type="ARBA" id="ARBA00022989"/>
    </source>
</evidence>
<dbReference type="GO" id="GO:0050897">
    <property type="term" value="F:cobalt ion binding"/>
    <property type="evidence" value="ECO:0007669"/>
    <property type="project" value="TreeGrafter"/>
</dbReference>
<dbReference type="Gene3D" id="1.20.58.340">
    <property type="entry name" value="Magnesium transport protein CorA, transmembrane region"/>
    <property type="match status" value="2"/>
</dbReference>
<evidence type="ECO:0000256" key="2">
    <source>
        <dbReference type="ARBA" id="ARBA00009765"/>
    </source>
</evidence>
<keyword evidence="5 9" id="KW-0812">Transmembrane</keyword>
<evidence type="ECO:0000313" key="10">
    <source>
        <dbReference type="EMBL" id="CAE8663048.1"/>
    </source>
</evidence>
<evidence type="ECO:0000256" key="7">
    <source>
        <dbReference type="ARBA" id="ARBA00023136"/>
    </source>
</evidence>
<comment type="subcellular location">
    <subcellularLocation>
        <location evidence="1">Cell membrane</location>
        <topology evidence="1">Multi-pass membrane protein</topology>
    </subcellularLocation>
</comment>
<dbReference type="InterPro" id="IPR002523">
    <property type="entry name" value="MgTranspt_CorA/ZnTranspt_ZntB"/>
</dbReference>
<organism evidence="10 11">
    <name type="scientific">Polarella glacialis</name>
    <name type="common">Dinoflagellate</name>
    <dbReference type="NCBI Taxonomy" id="89957"/>
    <lineage>
        <taxon>Eukaryota</taxon>
        <taxon>Sar</taxon>
        <taxon>Alveolata</taxon>
        <taxon>Dinophyceae</taxon>
        <taxon>Suessiales</taxon>
        <taxon>Suessiaceae</taxon>
        <taxon>Polarella</taxon>
    </lineage>
</organism>
<dbReference type="Proteomes" id="UP000626109">
    <property type="component" value="Unassembled WGS sequence"/>
</dbReference>
<keyword evidence="4" id="KW-1003">Cell membrane</keyword>
<evidence type="ECO:0000256" key="4">
    <source>
        <dbReference type="ARBA" id="ARBA00022475"/>
    </source>
</evidence>
<dbReference type="EMBL" id="CAJNNW010018529">
    <property type="protein sequence ID" value="CAE8663048.1"/>
    <property type="molecule type" value="Genomic_DNA"/>
</dbReference>
<gene>
    <name evidence="10" type="ORF">PGLA2088_LOCUS15132</name>
</gene>
<feature type="transmembrane region" description="Helical" evidence="9">
    <location>
        <begin position="413"/>
        <end position="433"/>
    </location>
</feature>
<evidence type="ECO:0000256" key="5">
    <source>
        <dbReference type="ARBA" id="ARBA00022692"/>
    </source>
</evidence>
<keyword evidence="8" id="KW-0175">Coiled coil</keyword>
<feature type="transmembrane region" description="Helical" evidence="9">
    <location>
        <begin position="366"/>
        <end position="390"/>
    </location>
</feature>
<sequence length="478" mass="53433">MAFESILCRLRLAQLLLKPFSSLLHSSLGVVDYTFSKAVVKHVDEAQLREFFFGHRSAPKLLTSREGPPVRWVHMQKFNLTLMLALTVKYSLHPLSVEDVIEQCPTKIDRFGRNYFLAVELLIVDDGSLGPSSQGQGQVPVRVRGQHVTAFCSGPPSLDTLLTLVQTDRNFDKDWPGGLGGVEEPEVSSHKVGTSGVLPPASAWPEKLRQRLLAARSRLRERRADFLLYTVVDLCADELVTVARAYLARLAWLEEDLRSHGDRSLLDLGEVSLARLQLAVVARRLRSLQRVVRRASEYGDLHTTGSADYWKDCADHLEEAHEDALHLADRCDALKAAHEQVMERGQSELVHLQNEEHKLQAERMNFLLFFLTVGTTFFTPLTFMSSVYGMNFTDPETGMSAIPELLTPNGYKFFWLGVVAYLVVAATVASCLYRRLNRKREKRAVPAQSGCANCASCLYSTSSSCGCGRPRCLSSCCR</sequence>
<evidence type="ECO:0000256" key="1">
    <source>
        <dbReference type="ARBA" id="ARBA00004651"/>
    </source>
</evidence>
<dbReference type="PANTHER" id="PTHR46494">
    <property type="entry name" value="CORA FAMILY METAL ION TRANSPORTER (EUROFUNG)"/>
    <property type="match status" value="1"/>
</dbReference>
<dbReference type="SUPFAM" id="SSF144083">
    <property type="entry name" value="Magnesium transport protein CorA, transmembrane region"/>
    <property type="match status" value="1"/>
</dbReference>
<reference evidence="10" key="1">
    <citation type="submission" date="2021-02" db="EMBL/GenBank/DDBJ databases">
        <authorList>
            <person name="Dougan E. K."/>
            <person name="Rhodes N."/>
            <person name="Thang M."/>
            <person name="Chan C."/>
        </authorList>
    </citation>
    <scope>NUCLEOTIDE SEQUENCE</scope>
</reference>
<evidence type="ECO:0008006" key="12">
    <source>
        <dbReference type="Google" id="ProtNLM"/>
    </source>
</evidence>